<sequence length="712" mass="78063">MRSVEESHLGSTHELLDQAAREVCPSADLNDARLTVLEAAASAAGGWDLEDFWASNQHVRPEVFNDPRPWAEKILASIADTPLPTPLALSALSREVVPQAQQRKTGAYYTDWRLAEQLAAQSVPMVHTDGLWIDAACGSGALLTAAAMAVPEGTGRDRVIRDNLTGADLSARALRGALLSVASLTADLASVSGFASRLFRHDSLTSQDTWEKLAPTGAALVIGNPPWEKLKVTRHELAMGRGELRHYGQGYEGEMDLTSPRAELLSYIGQVASGTRLQGKGEHDLYKLFLELGMVLAAENGVLALLLPAGLIRAQGTQTLRRELDRAAQELSVSVIENRARHFAIDSRFKFLAVVARIGTGPQLPIALKVADRKGVLSSEPVQIPRDDLRAVREDLSIPEVKSSEEWELFARLAGDSVTVGDPSGPWQPVYRREVDMTLERKKFLRAPHAESVPLLEGRHVAQYRWRAKTYRSGEGRAAIWRPEALGQATLKTQWFVPLQSLHPCSGDRVARSRIGFCDITGQTNERSLLVARIPEGVVCGNKVPTLAFHSGGPDREDLFLALANSLVVDWMMRRLVTTTVNFFLLNSLPLPKISENSEVGLELISLARRLSAAEGDFAVDLWEVGQWRARADALVASAWGLSLRDMETVLRDFPLMDRGQPAVEKEARSTITADSVLAQLANIQRVDHPSQQRLKYGQAKGAIPYVPAEFV</sequence>
<proteinExistence type="predicted"/>
<evidence type="ECO:0000256" key="3">
    <source>
        <dbReference type="ARBA" id="ARBA00022679"/>
    </source>
</evidence>
<dbReference type="SUPFAM" id="SSF53335">
    <property type="entry name" value="S-adenosyl-L-methionine-dependent methyltransferases"/>
    <property type="match status" value="1"/>
</dbReference>
<evidence type="ECO:0000256" key="2">
    <source>
        <dbReference type="ARBA" id="ARBA00022603"/>
    </source>
</evidence>
<comment type="catalytic activity">
    <reaction evidence="4">
        <text>a 2'-deoxyadenosine in DNA + S-adenosyl-L-methionine = an N(6)-methyl-2'-deoxyadenosine in DNA + S-adenosyl-L-homocysteine + H(+)</text>
        <dbReference type="Rhea" id="RHEA:15197"/>
        <dbReference type="Rhea" id="RHEA-COMP:12418"/>
        <dbReference type="Rhea" id="RHEA-COMP:12419"/>
        <dbReference type="ChEBI" id="CHEBI:15378"/>
        <dbReference type="ChEBI" id="CHEBI:57856"/>
        <dbReference type="ChEBI" id="CHEBI:59789"/>
        <dbReference type="ChEBI" id="CHEBI:90615"/>
        <dbReference type="ChEBI" id="CHEBI:90616"/>
        <dbReference type="EC" id="2.1.1.72"/>
    </reaction>
</comment>
<name>A0ABU9WW47_9MICC</name>
<comment type="caution">
    <text evidence="5">The sequence shown here is derived from an EMBL/GenBank/DDBJ whole genome shotgun (WGS) entry which is preliminary data.</text>
</comment>
<dbReference type="InterPro" id="IPR050953">
    <property type="entry name" value="N4_N6_ade-DNA_methylase"/>
</dbReference>
<evidence type="ECO:0000313" key="5">
    <source>
        <dbReference type="EMBL" id="MEN2743394.1"/>
    </source>
</evidence>
<organism evidence="5 6">
    <name type="scientific">Sinomonas halotolerans</name>
    <dbReference type="NCBI Taxonomy" id="1644133"/>
    <lineage>
        <taxon>Bacteria</taxon>
        <taxon>Bacillati</taxon>
        <taxon>Actinomycetota</taxon>
        <taxon>Actinomycetes</taxon>
        <taxon>Micrococcales</taxon>
        <taxon>Micrococcaceae</taxon>
        <taxon>Sinomonas</taxon>
    </lineage>
</organism>
<reference evidence="5 6" key="1">
    <citation type="submission" date="2024-05" db="EMBL/GenBank/DDBJ databases">
        <title>Sinomonas sp. nov., isolated from a waste landfill.</title>
        <authorList>
            <person name="Zhao Y."/>
        </authorList>
    </citation>
    <scope>NUCLEOTIDE SEQUENCE [LARGE SCALE GENOMIC DNA]</scope>
    <source>
        <strain evidence="5 6">CCTCC AB2014300</strain>
    </source>
</reference>
<dbReference type="PANTHER" id="PTHR33841:SF1">
    <property type="entry name" value="DNA METHYLTRANSFERASE A"/>
    <property type="match status" value="1"/>
</dbReference>
<dbReference type="InterPro" id="IPR029063">
    <property type="entry name" value="SAM-dependent_MTases_sf"/>
</dbReference>
<keyword evidence="3" id="KW-0808">Transferase</keyword>
<protein>
    <recommendedName>
        <fullName evidence="1">site-specific DNA-methyltransferase (adenine-specific)</fullName>
        <ecNumber evidence="1">2.1.1.72</ecNumber>
    </recommendedName>
</protein>
<evidence type="ECO:0000256" key="1">
    <source>
        <dbReference type="ARBA" id="ARBA00011900"/>
    </source>
</evidence>
<dbReference type="RefSeq" id="WP_345882887.1">
    <property type="nucleotide sequence ID" value="NZ_JBDFRB010000001.1"/>
</dbReference>
<evidence type="ECO:0000256" key="4">
    <source>
        <dbReference type="ARBA" id="ARBA00047942"/>
    </source>
</evidence>
<keyword evidence="6" id="KW-1185">Reference proteome</keyword>
<dbReference type="PANTHER" id="PTHR33841">
    <property type="entry name" value="DNA METHYLTRANSFERASE YEEA-RELATED"/>
    <property type="match status" value="1"/>
</dbReference>
<evidence type="ECO:0000313" key="6">
    <source>
        <dbReference type="Proteomes" id="UP001422074"/>
    </source>
</evidence>
<dbReference type="Proteomes" id="UP001422074">
    <property type="component" value="Unassembled WGS sequence"/>
</dbReference>
<dbReference type="EC" id="2.1.1.72" evidence="1"/>
<dbReference type="Gene3D" id="3.40.50.150">
    <property type="entry name" value="Vaccinia Virus protein VP39"/>
    <property type="match status" value="1"/>
</dbReference>
<keyword evidence="2" id="KW-0489">Methyltransferase</keyword>
<gene>
    <name evidence="5" type="ORF">ABCQ75_02420</name>
</gene>
<dbReference type="EMBL" id="JBDFRB010000001">
    <property type="protein sequence ID" value="MEN2743394.1"/>
    <property type="molecule type" value="Genomic_DNA"/>
</dbReference>
<accession>A0ABU9WW47</accession>
<dbReference type="PRINTS" id="PR00507">
    <property type="entry name" value="N12N6MTFRASE"/>
</dbReference>